<evidence type="ECO:0000256" key="5">
    <source>
        <dbReference type="ARBA" id="ARBA00022723"/>
    </source>
</evidence>
<evidence type="ECO:0000313" key="14">
    <source>
        <dbReference type="Proteomes" id="UP000766336"/>
    </source>
</evidence>
<comment type="cofactor">
    <cofactor evidence="11">
        <name>thiamine diphosphate</name>
        <dbReference type="ChEBI" id="CHEBI:58937"/>
    </cofactor>
    <text evidence="11">Binds 1 thiamine pyrophosphate per subunit.</text>
</comment>
<comment type="caution">
    <text evidence="13">The sequence shown here is derived from an EMBL/GenBank/DDBJ whole genome shotgun (WGS) entry which is preliminary data.</text>
</comment>
<evidence type="ECO:0000256" key="7">
    <source>
        <dbReference type="ARBA" id="ARBA00022842"/>
    </source>
</evidence>
<dbReference type="RefSeq" id="WP_213669696.1">
    <property type="nucleotide sequence ID" value="NZ_JAHCDA010000001.1"/>
</dbReference>
<evidence type="ECO:0000256" key="11">
    <source>
        <dbReference type="RuleBase" id="RU004996"/>
    </source>
</evidence>
<evidence type="ECO:0000256" key="2">
    <source>
        <dbReference type="ARBA" id="ARBA00011738"/>
    </source>
</evidence>
<dbReference type="InterPro" id="IPR029061">
    <property type="entry name" value="THDP-binding"/>
</dbReference>
<evidence type="ECO:0000256" key="8">
    <source>
        <dbReference type="ARBA" id="ARBA00023052"/>
    </source>
</evidence>
<dbReference type="CDD" id="cd07033">
    <property type="entry name" value="TPP_PYR_DXS_TK_like"/>
    <property type="match status" value="1"/>
</dbReference>
<keyword evidence="4 11" id="KW-0808">Transferase</keyword>
<sequence length="683" mass="72590">MASIVDPNAPNPALEAQAAILARPASEERRMADAIRALAMDAVEKAKSGHPGMPMGMADVATALFTKFVKFDAADPRWPDRDRFVLSAGHGSMLLYALLHLTGHAGMEIEELKRFRQLHSPAAGHPEYGYHPAIETTTGPLGQGISTAVGMALAERHLSARFGKSLVDHRTWVICSDGDLQEGVSHEAAALAGHLGLDKLTVLWDDNHISIDGDTALSFSEDVLKRFQAYGWATKRVDGHDPAQIAAAIAVAQRSKKPTIIACRTIIGFSAPKKAGTAGSHGAPLGADEITAAKSALGWNAEPFTVPEGIKSRWEEAGRRSAGTRRSWLKRLAKHPMRAEFERAIAGKLPENWAEPLQALRATFATEKPKIGSRIASQRALGALVPAVPEMIGGSADLTGSNNTDVKGIPAIVPGNYAGRYIHYGIREHGMAAAMNGMALHGGIIPYSGTFLVFADYLRPAIRLAALMHQRVIHVLTHDSIGLGEDGPTHQPVETIASLRAIPNLAVFRPADAMETAECWELALRRTEGPSVLALSRQALPALRDDAGENRSARGGYVLAEAEGPRAVTLIATGSEVSLAMTARAQLAAQGIQAAVVSLPSWELFAQQDEAYRAATLGDAPRIGIEAALSFGWERWLGPKSAFIGMTGFGASAPAEHLFEHFGITPAAVVAAATKLLAQDGSK</sequence>
<dbReference type="PROSITE" id="PS00801">
    <property type="entry name" value="TRANSKETOLASE_1"/>
    <property type="match status" value="1"/>
</dbReference>
<dbReference type="InterPro" id="IPR009014">
    <property type="entry name" value="Transketo_C/PFOR_II"/>
</dbReference>
<dbReference type="Gene3D" id="3.40.50.920">
    <property type="match status" value="1"/>
</dbReference>
<comment type="cofactor">
    <cofactor evidence="11">
        <name>Mg(2+)</name>
        <dbReference type="ChEBI" id="CHEBI:18420"/>
    </cofactor>
    <cofactor evidence="11">
        <name>Ca(2+)</name>
        <dbReference type="ChEBI" id="CHEBI:29108"/>
    </cofactor>
    <cofactor evidence="11">
        <name>Mn(2+)</name>
        <dbReference type="ChEBI" id="CHEBI:29035"/>
    </cofactor>
    <cofactor evidence="11">
        <name>Co(2+)</name>
        <dbReference type="ChEBI" id="CHEBI:48828"/>
    </cofactor>
    <text evidence="11">Binds 1 Mg(2+) ion per subunit. Can also utilize other divalent metal cations, such as Ca(2+), Mn(2+) and Co(2+).</text>
</comment>
<name>A0ABS5QAL0_9PROT</name>
<evidence type="ECO:0000256" key="6">
    <source>
        <dbReference type="ARBA" id="ARBA00022837"/>
    </source>
</evidence>
<dbReference type="PANTHER" id="PTHR43522">
    <property type="entry name" value="TRANSKETOLASE"/>
    <property type="match status" value="1"/>
</dbReference>
<gene>
    <name evidence="13" type="primary">tkt</name>
    <name evidence="13" type="ORF">KHU32_07315</name>
</gene>
<dbReference type="InterPro" id="IPR005474">
    <property type="entry name" value="Transketolase_N"/>
</dbReference>
<evidence type="ECO:0000256" key="10">
    <source>
        <dbReference type="NCBIfam" id="TIGR00232"/>
    </source>
</evidence>
<evidence type="ECO:0000313" key="13">
    <source>
        <dbReference type="EMBL" id="MBS7810741.1"/>
    </source>
</evidence>
<dbReference type="InterPro" id="IPR055152">
    <property type="entry name" value="Transketolase-like_C_2"/>
</dbReference>
<dbReference type="GO" id="GO:0004802">
    <property type="term" value="F:transketolase activity"/>
    <property type="evidence" value="ECO:0007669"/>
    <property type="project" value="UniProtKB-EC"/>
</dbReference>
<evidence type="ECO:0000256" key="9">
    <source>
        <dbReference type="ARBA" id="ARBA00049473"/>
    </source>
</evidence>
<dbReference type="InterPro" id="IPR005475">
    <property type="entry name" value="Transketolase-like_Pyr-bd"/>
</dbReference>
<feature type="domain" description="Transketolase-like pyrimidine-binding" evidence="12">
    <location>
        <begin position="371"/>
        <end position="542"/>
    </location>
</feature>
<keyword evidence="14" id="KW-1185">Reference proteome</keyword>
<accession>A0ABS5QAL0</accession>
<keyword evidence="7 11" id="KW-0460">Magnesium</keyword>
<keyword evidence="8 11" id="KW-0786">Thiamine pyrophosphate</keyword>
<evidence type="ECO:0000259" key="12">
    <source>
        <dbReference type="SMART" id="SM00861"/>
    </source>
</evidence>
<dbReference type="NCBIfam" id="TIGR00232">
    <property type="entry name" value="tktlase_bact"/>
    <property type="match status" value="1"/>
</dbReference>
<dbReference type="SUPFAM" id="SSF52922">
    <property type="entry name" value="TK C-terminal domain-like"/>
    <property type="match status" value="1"/>
</dbReference>
<comment type="catalytic activity">
    <reaction evidence="9 11">
        <text>D-sedoheptulose 7-phosphate + D-glyceraldehyde 3-phosphate = aldehydo-D-ribose 5-phosphate + D-xylulose 5-phosphate</text>
        <dbReference type="Rhea" id="RHEA:10508"/>
        <dbReference type="ChEBI" id="CHEBI:57483"/>
        <dbReference type="ChEBI" id="CHEBI:57737"/>
        <dbReference type="ChEBI" id="CHEBI:58273"/>
        <dbReference type="ChEBI" id="CHEBI:59776"/>
        <dbReference type="EC" id="2.2.1.1"/>
    </reaction>
</comment>
<dbReference type="Gene3D" id="3.40.50.970">
    <property type="match status" value="2"/>
</dbReference>
<proteinExistence type="inferred from homology"/>
<dbReference type="SMART" id="SM00861">
    <property type="entry name" value="Transket_pyr"/>
    <property type="match status" value="1"/>
</dbReference>
<dbReference type="PROSITE" id="PS00802">
    <property type="entry name" value="TRANSKETOLASE_2"/>
    <property type="match status" value="1"/>
</dbReference>
<protein>
    <recommendedName>
        <fullName evidence="3 10">Transketolase</fullName>
        <ecNumber evidence="3 10">2.2.1.1</ecNumber>
    </recommendedName>
</protein>
<dbReference type="InterPro" id="IPR005478">
    <property type="entry name" value="Transketolase_bac-like"/>
</dbReference>
<comment type="subunit">
    <text evidence="2 11">Homodimer.</text>
</comment>
<keyword evidence="6 11" id="KW-0106">Calcium</keyword>
<dbReference type="EMBL" id="JAHCDA010000001">
    <property type="protein sequence ID" value="MBS7810741.1"/>
    <property type="molecule type" value="Genomic_DNA"/>
</dbReference>
<dbReference type="Proteomes" id="UP000766336">
    <property type="component" value="Unassembled WGS sequence"/>
</dbReference>
<dbReference type="Pfam" id="PF22613">
    <property type="entry name" value="Transketolase_C_1"/>
    <property type="match status" value="1"/>
</dbReference>
<dbReference type="CDD" id="cd02012">
    <property type="entry name" value="TPP_TK"/>
    <property type="match status" value="1"/>
</dbReference>
<dbReference type="SUPFAM" id="SSF52518">
    <property type="entry name" value="Thiamin diphosphate-binding fold (THDP-binding)"/>
    <property type="match status" value="2"/>
</dbReference>
<dbReference type="InterPro" id="IPR049557">
    <property type="entry name" value="Transketolase_CS"/>
</dbReference>
<organism evidence="13 14">
    <name type="scientific">Roseococcus pinisoli</name>
    <dbReference type="NCBI Taxonomy" id="2835040"/>
    <lineage>
        <taxon>Bacteria</taxon>
        <taxon>Pseudomonadati</taxon>
        <taxon>Pseudomonadota</taxon>
        <taxon>Alphaproteobacteria</taxon>
        <taxon>Acetobacterales</taxon>
        <taxon>Roseomonadaceae</taxon>
        <taxon>Roseococcus</taxon>
    </lineage>
</organism>
<evidence type="ECO:0000256" key="1">
    <source>
        <dbReference type="ARBA" id="ARBA00007131"/>
    </source>
</evidence>
<comment type="function">
    <text evidence="11">Catalyzes the transfer of a two-carbon ketol group from a ketose donor to an aldose acceptor, via a covalent intermediate with the cofactor thiamine pyrophosphate.</text>
</comment>
<keyword evidence="5 11" id="KW-0479">Metal-binding</keyword>
<comment type="similarity">
    <text evidence="1 11">Belongs to the transketolase family.</text>
</comment>
<dbReference type="InterPro" id="IPR020826">
    <property type="entry name" value="Transketolase_BS"/>
</dbReference>
<dbReference type="InterPro" id="IPR033247">
    <property type="entry name" value="Transketolase_fam"/>
</dbReference>
<dbReference type="Pfam" id="PF00456">
    <property type="entry name" value="Transketolase_N"/>
    <property type="match status" value="1"/>
</dbReference>
<dbReference type="PANTHER" id="PTHR43522:SF2">
    <property type="entry name" value="TRANSKETOLASE 1-RELATED"/>
    <property type="match status" value="1"/>
</dbReference>
<reference evidence="13 14" key="1">
    <citation type="submission" date="2021-05" db="EMBL/GenBank/DDBJ databases">
        <title>Roseococcus sp. XZZS9, whole genome shotgun sequencing project.</title>
        <authorList>
            <person name="Zhao G."/>
            <person name="Shen L."/>
        </authorList>
    </citation>
    <scope>NUCLEOTIDE SEQUENCE [LARGE SCALE GENOMIC DNA]</scope>
    <source>
        <strain evidence="13 14">XZZS9</strain>
    </source>
</reference>
<evidence type="ECO:0000256" key="4">
    <source>
        <dbReference type="ARBA" id="ARBA00022679"/>
    </source>
</evidence>
<dbReference type="EC" id="2.2.1.1" evidence="3 10"/>
<evidence type="ECO:0000256" key="3">
    <source>
        <dbReference type="ARBA" id="ARBA00013152"/>
    </source>
</evidence>
<dbReference type="Pfam" id="PF02779">
    <property type="entry name" value="Transket_pyr"/>
    <property type="match status" value="1"/>
</dbReference>